<keyword evidence="2" id="KW-1185">Reference proteome</keyword>
<protein>
    <submittedName>
        <fullName evidence="1">Uncharacterized protein</fullName>
    </submittedName>
</protein>
<accession>A0ACC2UBC2</accession>
<gene>
    <name evidence="1" type="ORF">DSO57_1027597</name>
</gene>
<comment type="caution">
    <text evidence="1">The sequence shown here is derived from an EMBL/GenBank/DDBJ whole genome shotgun (WGS) entry which is preliminary data.</text>
</comment>
<dbReference type="EMBL" id="QTSX02000879">
    <property type="protein sequence ID" value="KAJ9084125.1"/>
    <property type="molecule type" value="Genomic_DNA"/>
</dbReference>
<reference evidence="1" key="1">
    <citation type="submission" date="2022-04" db="EMBL/GenBank/DDBJ databases">
        <title>Genome of the entomopathogenic fungus Entomophthora muscae.</title>
        <authorList>
            <person name="Elya C."/>
            <person name="Lovett B.R."/>
            <person name="Lee E."/>
            <person name="Macias A.M."/>
            <person name="Hajek A.E."/>
            <person name="De Bivort B.L."/>
            <person name="Kasson M.T."/>
            <person name="De Fine Licht H.H."/>
            <person name="Stajich J.E."/>
        </authorList>
    </citation>
    <scope>NUCLEOTIDE SEQUENCE</scope>
    <source>
        <strain evidence="1">Berkeley</strain>
    </source>
</reference>
<organism evidence="1 2">
    <name type="scientific">Entomophthora muscae</name>
    <dbReference type="NCBI Taxonomy" id="34485"/>
    <lineage>
        <taxon>Eukaryota</taxon>
        <taxon>Fungi</taxon>
        <taxon>Fungi incertae sedis</taxon>
        <taxon>Zoopagomycota</taxon>
        <taxon>Entomophthoromycotina</taxon>
        <taxon>Entomophthoromycetes</taxon>
        <taxon>Entomophthorales</taxon>
        <taxon>Entomophthoraceae</taxon>
        <taxon>Entomophthora</taxon>
    </lineage>
</organism>
<evidence type="ECO:0000313" key="2">
    <source>
        <dbReference type="Proteomes" id="UP001165960"/>
    </source>
</evidence>
<sequence>MPEGKETRIYTDDLEKQHTKLVNPMKVITTGKNYNVNPNQDPDKLSEAISDDFQAFNPKKMVESDAKTNHEEYKDLPHKPEVNLKQTIITFGMPANATTINPEVNMTNLPSGVMINAASSLENAPAGLWNYTNNNAINLSEEDMNETIKSPQPNFQPLT</sequence>
<evidence type="ECO:0000313" key="1">
    <source>
        <dbReference type="EMBL" id="KAJ9084125.1"/>
    </source>
</evidence>
<dbReference type="Proteomes" id="UP001165960">
    <property type="component" value="Unassembled WGS sequence"/>
</dbReference>
<proteinExistence type="predicted"/>
<name>A0ACC2UBC2_9FUNG</name>